<gene>
    <name evidence="1" type="ORF">SERLA73DRAFT_175599</name>
</gene>
<dbReference type="HOGENOM" id="CLU_2147394_0_0_1"/>
<dbReference type="InParanoid" id="F8PKV4"/>
<organism evidence="2">
    <name type="scientific">Serpula lacrymans var. lacrymans (strain S7.3)</name>
    <name type="common">Dry rot fungus</name>
    <dbReference type="NCBI Taxonomy" id="936435"/>
    <lineage>
        <taxon>Eukaryota</taxon>
        <taxon>Fungi</taxon>
        <taxon>Dikarya</taxon>
        <taxon>Basidiomycota</taxon>
        <taxon>Agaricomycotina</taxon>
        <taxon>Agaricomycetes</taxon>
        <taxon>Agaricomycetidae</taxon>
        <taxon>Boletales</taxon>
        <taxon>Coniophorineae</taxon>
        <taxon>Serpulaceae</taxon>
        <taxon>Serpula</taxon>
    </lineage>
</organism>
<evidence type="ECO:0000313" key="2">
    <source>
        <dbReference type="Proteomes" id="UP000008063"/>
    </source>
</evidence>
<proteinExistence type="predicted"/>
<dbReference type="AlphaFoldDB" id="F8PKV4"/>
<evidence type="ECO:0000313" key="1">
    <source>
        <dbReference type="EMBL" id="EGO03913.1"/>
    </source>
</evidence>
<reference evidence="2" key="1">
    <citation type="journal article" date="2011" name="Science">
        <title>The plant cell wall-decomposing machinery underlies the functional diversity of forest fungi.</title>
        <authorList>
            <person name="Eastwood D.C."/>
            <person name="Floudas D."/>
            <person name="Binder M."/>
            <person name="Majcherczyk A."/>
            <person name="Schneider P."/>
            <person name="Aerts A."/>
            <person name="Asiegbu F.O."/>
            <person name="Baker S.E."/>
            <person name="Barry K."/>
            <person name="Bendiksby M."/>
            <person name="Blumentritt M."/>
            <person name="Coutinho P.M."/>
            <person name="Cullen D."/>
            <person name="de Vries R.P."/>
            <person name="Gathman A."/>
            <person name="Goodell B."/>
            <person name="Henrissat B."/>
            <person name="Ihrmark K."/>
            <person name="Kauserud H."/>
            <person name="Kohler A."/>
            <person name="LaButti K."/>
            <person name="Lapidus A."/>
            <person name="Lavin J.L."/>
            <person name="Lee Y.-H."/>
            <person name="Lindquist E."/>
            <person name="Lilly W."/>
            <person name="Lucas S."/>
            <person name="Morin E."/>
            <person name="Murat C."/>
            <person name="Oguiza J.A."/>
            <person name="Park J."/>
            <person name="Pisabarro A.G."/>
            <person name="Riley R."/>
            <person name="Rosling A."/>
            <person name="Salamov A."/>
            <person name="Schmidt O."/>
            <person name="Schmutz J."/>
            <person name="Skrede I."/>
            <person name="Stenlid J."/>
            <person name="Wiebenga A."/>
            <person name="Xie X."/>
            <person name="Kuees U."/>
            <person name="Hibbett D.S."/>
            <person name="Hoffmeister D."/>
            <person name="Hoegberg N."/>
            <person name="Martin F."/>
            <person name="Grigoriev I.V."/>
            <person name="Watkinson S.C."/>
        </authorList>
    </citation>
    <scope>NUCLEOTIDE SEQUENCE [LARGE SCALE GENOMIC DNA]</scope>
    <source>
        <strain evidence="2">strain S7.3</strain>
    </source>
</reference>
<keyword evidence="2" id="KW-1185">Reference proteome</keyword>
<name>F8PKV4_SERL3</name>
<sequence length="112" mass="12681">MNVVVFEKNRDEIVALVNVQVESLNPFDHRLVIHTMSAATASANHHVRKVPVSLSYALVSVTINFHKTAPHPCAQQGDPDPRLQDYGDFEFDSYSRLAQHFDSRFGGHFRPH</sequence>
<dbReference type="EMBL" id="GL945475">
    <property type="protein sequence ID" value="EGO03913.1"/>
    <property type="molecule type" value="Genomic_DNA"/>
</dbReference>
<protein>
    <submittedName>
        <fullName evidence="1">Uncharacterized protein</fullName>
    </submittedName>
</protein>
<accession>F8PKV4</accession>
<dbReference type="Proteomes" id="UP000008063">
    <property type="component" value="Unassembled WGS sequence"/>
</dbReference>